<dbReference type="Gene3D" id="3.40.50.2000">
    <property type="entry name" value="Glycogen Phosphorylase B"/>
    <property type="match status" value="2"/>
</dbReference>
<evidence type="ECO:0000313" key="5">
    <source>
        <dbReference type="EMBL" id="CAI8820866.1"/>
    </source>
</evidence>
<keyword evidence="2" id="KW-0808">Transferase</keyword>
<dbReference type="SUPFAM" id="SSF53756">
    <property type="entry name" value="UDP-Glycosyltransferase/glycogen phosphorylase"/>
    <property type="match status" value="1"/>
</dbReference>
<feature type="domain" description="Glycosyltransferase subfamily 4-like N-terminal" evidence="4">
    <location>
        <begin position="14"/>
        <end position="207"/>
    </location>
</feature>
<organism evidence="5 6">
    <name type="scientific">Methylocaldum szegediense</name>
    <dbReference type="NCBI Taxonomy" id="73780"/>
    <lineage>
        <taxon>Bacteria</taxon>
        <taxon>Pseudomonadati</taxon>
        <taxon>Pseudomonadota</taxon>
        <taxon>Gammaproteobacteria</taxon>
        <taxon>Methylococcales</taxon>
        <taxon>Methylococcaceae</taxon>
        <taxon>Methylocaldum</taxon>
    </lineage>
</organism>
<dbReference type="RefSeq" id="WP_051331630.1">
    <property type="nucleotide sequence ID" value="NZ_OX458333.1"/>
</dbReference>
<dbReference type="InterPro" id="IPR001296">
    <property type="entry name" value="Glyco_trans_1"/>
</dbReference>
<evidence type="ECO:0000256" key="2">
    <source>
        <dbReference type="ARBA" id="ARBA00022679"/>
    </source>
</evidence>
<gene>
    <name evidence="5" type="ORF">MSZNOR_1956</name>
</gene>
<evidence type="ECO:0000313" key="6">
    <source>
        <dbReference type="Proteomes" id="UP001162030"/>
    </source>
</evidence>
<accession>A0ABM9I124</accession>
<sequence>MKMRIFVVEPTGQGGLVHYAYELCTGLANSGADVTLVTADEYELGGCPHNFRVERRLRLWKIVDSRAARKPPSGVLAKTWRRFWWTGRRVFRFTRLIGQWVRLTNYLIAEKPDVVLFGRFYFPGASFFLRKLKRHGLILADVCHEYESRDPNLSRINVLIDRTTEFFERGVYKAFSAIFIHGEINRDRFLAECEVSPERVHVIQHGVSSLFFSQARHVGLAERYRLEPSEQVILFFGNLRVSKGIPDLLRAFALIESEKFRARLLIVGYPTQSVDVQELRGLARELGVEGRTIFDMRYIPNEEVSELMQLATVVVFPYLSATQSGPLMIAHAFGRPVVATAVGNFPEVVKDGCTGFLVPPSSPPALAGALRKILAAPDLAKKMGEEAKRLAERRYSWNSVAKDILAVLQEIVSGPSVRTKTFSSANNTRTATR</sequence>
<evidence type="ECO:0000259" key="4">
    <source>
        <dbReference type="Pfam" id="PF13439"/>
    </source>
</evidence>
<dbReference type="PANTHER" id="PTHR12526">
    <property type="entry name" value="GLYCOSYLTRANSFERASE"/>
    <property type="match status" value="1"/>
</dbReference>
<keyword evidence="1" id="KW-0328">Glycosyltransferase</keyword>
<dbReference type="PANTHER" id="PTHR12526:SF510">
    <property type="entry name" value="D-INOSITOL 3-PHOSPHATE GLYCOSYLTRANSFERASE"/>
    <property type="match status" value="1"/>
</dbReference>
<evidence type="ECO:0000259" key="3">
    <source>
        <dbReference type="Pfam" id="PF00534"/>
    </source>
</evidence>
<name>A0ABM9I124_9GAMM</name>
<reference evidence="5 6" key="1">
    <citation type="submission" date="2023-03" db="EMBL/GenBank/DDBJ databases">
        <authorList>
            <person name="Pearce D."/>
        </authorList>
    </citation>
    <scope>NUCLEOTIDE SEQUENCE [LARGE SCALE GENOMIC DNA]</scope>
    <source>
        <strain evidence="5">Msz</strain>
    </source>
</reference>
<dbReference type="InterPro" id="IPR028098">
    <property type="entry name" value="Glyco_trans_4-like_N"/>
</dbReference>
<protein>
    <submittedName>
        <fullName evidence="5">Glycosyltransferase involved in cell wall biosynthesis</fullName>
    </submittedName>
</protein>
<evidence type="ECO:0000256" key="1">
    <source>
        <dbReference type="ARBA" id="ARBA00022676"/>
    </source>
</evidence>
<dbReference type="EMBL" id="OX458333">
    <property type="protein sequence ID" value="CAI8820866.1"/>
    <property type="molecule type" value="Genomic_DNA"/>
</dbReference>
<feature type="domain" description="Glycosyl transferase family 1" evidence="3">
    <location>
        <begin position="226"/>
        <end position="389"/>
    </location>
</feature>
<dbReference type="Pfam" id="PF00534">
    <property type="entry name" value="Glycos_transf_1"/>
    <property type="match status" value="1"/>
</dbReference>
<dbReference type="CDD" id="cd03801">
    <property type="entry name" value="GT4_PimA-like"/>
    <property type="match status" value="1"/>
</dbReference>
<proteinExistence type="predicted"/>
<keyword evidence="6" id="KW-1185">Reference proteome</keyword>
<dbReference type="Proteomes" id="UP001162030">
    <property type="component" value="Chromosome"/>
</dbReference>
<dbReference type="Pfam" id="PF13439">
    <property type="entry name" value="Glyco_transf_4"/>
    <property type="match status" value="1"/>
</dbReference>